<dbReference type="SMART" id="SM00448">
    <property type="entry name" value="REC"/>
    <property type="match status" value="1"/>
</dbReference>
<feature type="modified residue" description="4-aspartylphosphate" evidence="1">
    <location>
        <position position="63"/>
    </location>
</feature>
<dbReference type="Gene3D" id="3.40.50.2300">
    <property type="match status" value="1"/>
</dbReference>
<dbReference type="Pfam" id="PF00072">
    <property type="entry name" value="Response_reg"/>
    <property type="match status" value="1"/>
</dbReference>
<accession>A0ABQ0Z7G5</accession>
<dbReference type="InterPro" id="IPR011006">
    <property type="entry name" value="CheY-like_superfamily"/>
</dbReference>
<keyword evidence="4" id="KW-1185">Reference proteome</keyword>
<dbReference type="RefSeq" id="WP_173002530.1">
    <property type="nucleotide sequence ID" value="NZ_BLAJ01000004.1"/>
</dbReference>
<evidence type="ECO:0000313" key="3">
    <source>
        <dbReference type="EMBL" id="GES51465.1"/>
    </source>
</evidence>
<dbReference type="EMBL" id="BLAJ01000004">
    <property type="protein sequence ID" value="GES51465.1"/>
    <property type="molecule type" value="Genomic_DNA"/>
</dbReference>
<name>A0ABQ0Z7G5_9HYPH</name>
<protein>
    <submittedName>
        <fullName evidence="3">Response regulator</fullName>
    </submittedName>
</protein>
<dbReference type="InterPro" id="IPR001789">
    <property type="entry name" value="Sig_transdc_resp-reg_receiver"/>
</dbReference>
<evidence type="ECO:0000256" key="1">
    <source>
        <dbReference type="PROSITE-ProRule" id="PRU00169"/>
    </source>
</evidence>
<dbReference type="PROSITE" id="PS50110">
    <property type="entry name" value="RESPONSE_REGULATORY"/>
    <property type="match status" value="1"/>
</dbReference>
<comment type="caution">
    <text evidence="3">The sequence shown here is derived from an EMBL/GenBank/DDBJ whole genome shotgun (WGS) entry which is preliminary data.</text>
</comment>
<reference evidence="3 4" key="1">
    <citation type="journal article" date="2020" name="Genome Biol. Evol.">
        <title>Rhizobium dioscoreae sp. nov., a plant growth-promoting bacterium isolated from yam (Dioscorea species).</title>
        <authorList>
            <person name="Ouyabe M."/>
            <person name="Tanaka N."/>
            <person name="Shiwa Y."/>
            <person name="Fujita N."/>
            <person name="Kikuno H."/>
            <person name="Babil P."/>
            <person name="Shiwachi H."/>
        </authorList>
    </citation>
    <scope>NUCLEOTIDE SEQUENCE [LARGE SCALE GENOMIC DNA]</scope>
    <source>
        <strain evidence="3 4">S-93</strain>
    </source>
</reference>
<evidence type="ECO:0000313" key="4">
    <source>
        <dbReference type="Proteomes" id="UP000390335"/>
    </source>
</evidence>
<feature type="domain" description="Response regulatory" evidence="2">
    <location>
        <begin position="13"/>
        <end position="123"/>
    </location>
</feature>
<organism evidence="3 4">
    <name type="scientific">Rhizobium dioscoreae</name>
    <dbReference type="NCBI Taxonomy" id="2653122"/>
    <lineage>
        <taxon>Bacteria</taxon>
        <taxon>Pseudomonadati</taxon>
        <taxon>Pseudomonadota</taxon>
        <taxon>Alphaproteobacteria</taxon>
        <taxon>Hyphomicrobiales</taxon>
        <taxon>Rhizobiaceae</taxon>
        <taxon>Rhizobium/Agrobacterium group</taxon>
        <taxon>Rhizobium</taxon>
    </lineage>
</organism>
<keyword evidence="1" id="KW-0597">Phosphoprotein</keyword>
<sequence length="127" mass="14191">MVRSYSKMFAGKRVLIVEDEYLLADETRRQLKKLGATVIGPTGRVDVALDLIDDEKIDVAILDIYLDGELVFPVAERLQELNIAFIFATGYDPSIVPASFKGFLLNEKPFELEKIAQALFGPRPNGM</sequence>
<proteinExistence type="predicted"/>
<gene>
    <name evidence="3" type="ORF">RsS93_40790</name>
</gene>
<dbReference type="Proteomes" id="UP000390335">
    <property type="component" value="Unassembled WGS sequence"/>
</dbReference>
<evidence type="ECO:0000259" key="2">
    <source>
        <dbReference type="PROSITE" id="PS50110"/>
    </source>
</evidence>
<dbReference type="SUPFAM" id="SSF52172">
    <property type="entry name" value="CheY-like"/>
    <property type="match status" value="1"/>
</dbReference>